<evidence type="ECO:0000256" key="3">
    <source>
        <dbReference type="SAM" id="SignalP"/>
    </source>
</evidence>
<keyword evidence="2" id="KW-0472">Membrane</keyword>
<protein>
    <recommendedName>
        <fullName evidence="6">Peptidase</fullName>
    </recommendedName>
</protein>
<dbReference type="OrthoDB" id="4218847at2"/>
<feature type="compositionally biased region" description="Low complexity" evidence="1">
    <location>
        <begin position="357"/>
        <end position="414"/>
    </location>
</feature>
<dbReference type="AlphaFoldDB" id="A0A5P2D3I8"/>
<evidence type="ECO:0000313" key="5">
    <source>
        <dbReference type="Proteomes" id="UP000325211"/>
    </source>
</evidence>
<keyword evidence="2" id="KW-1133">Transmembrane helix</keyword>
<proteinExistence type="predicted"/>
<feature type="region of interest" description="Disordered" evidence="1">
    <location>
        <begin position="165"/>
        <end position="203"/>
    </location>
</feature>
<keyword evidence="3" id="KW-0732">Signal</keyword>
<feature type="compositionally biased region" description="Low complexity" evidence="1">
    <location>
        <begin position="165"/>
        <end position="179"/>
    </location>
</feature>
<evidence type="ECO:0000313" key="4">
    <source>
        <dbReference type="EMBL" id="QES49724.1"/>
    </source>
</evidence>
<evidence type="ECO:0000256" key="1">
    <source>
        <dbReference type="SAM" id="MobiDB-lite"/>
    </source>
</evidence>
<keyword evidence="2" id="KW-0812">Transmembrane</keyword>
<reference evidence="4 5" key="1">
    <citation type="submission" date="2018-05" db="EMBL/GenBank/DDBJ databases">
        <title>Streptomyces venezuelae.</title>
        <authorList>
            <person name="Kim W."/>
            <person name="Lee N."/>
            <person name="Cho B.-K."/>
        </authorList>
    </citation>
    <scope>NUCLEOTIDE SEQUENCE [LARGE SCALE GENOMIC DNA]</scope>
    <source>
        <strain evidence="4 5">ATCC 21782</strain>
    </source>
</reference>
<gene>
    <name evidence="4" type="ORF">DEJ50_19820</name>
</gene>
<name>A0A5P2D3I8_STRVZ</name>
<evidence type="ECO:0008006" key="6">
    <source>
        <dbReference type="Google" id="ProtNLM"/>
    </source>
</evidence>
<feature type="chain" id="PRO_5024902983" description="Peptidase" evidence="3">
    <location>
        <begin position="26"/>
        <end position="452"/>
    </location>
</feature>
<feature type="signal peptide" evidence="3">
    <location>
        <begin position="1"/>
        <end position="25"/>
    </location>
</feature>
<dbReference type="EMBL" id="CP029190">
    <property type="protein sequence ID" value="QES49724.1"/>
    <property type="molecule type" value="Genomic_DNA"/>
</dbReference>
<evidence type="ECO:0000256" key="2">
    <source>
        <dbReference type="SAM" id="Phobius"/>
    </source>
</evidence>
<feature type="region of interest" description="Disordered" evidence="1">
    <location>
        <begin position="325"/>
        <end position="417"/>
    </location>
</feature>
<feature type="compositionally biased region" description="Basic and acidic residues" evidence="1">
    <location>
        <begin position="180"/>
        <end position="199"/>
    </location>
</feature>
<sequence length="452" mass="45349">MRPISLPAVTGLLALALAAPVPAHAADPASAPGPDLAVHELPLRTTGLRPGDRQPALFAFTNRGTAAANGVQLVVKGTRGLEFVERYRNCRTVPGAWDAVTTCTFPGSYEAGASYRLSGPLTLRAAGQAQDEELVYGFHPAPAAAAFGGQAPGGTTLDLAAATTAPAPAPATDPATDPAPRSDRYAADTAADTDRDPGNHTRRARLTVSNTADFAAIGATVDGRVGDTVRAEVGYRNRGPAWAGTPDPAKPVPYALVEVVLPRGARAVATPPGCTELGAVRPPGTDPKAQVFRCGSRTAVREDEVRTFAFGLKIEQALTESAGRVAVGPYESDGNPIGSHTTDPKAENNTSALVLHSGTAPGSPGPSTGPTTTTGPSTRPTPGPATTTATATSTPRPGRSASASSAAPAPAPAATGGGLAATGSGAGLTALVAALAVACGVALRRGVRRTGR</sequence>
<feature type="transmembrane region" description="Helical" evidence="2">
    <location>
        <begin position="419"/>
        <end position="443"/>
    </location>
</feature>
<dbReference type="RefSeq" id="WP_150209294.1">
    <property type="nucleotide sequence ID" value="NZ_CP029190.1"/>
</dbReference>
<dbReference type="Proteomes" id="UP000325211">
    <property type="component" value="Chromosome"/>
</dbReference>
<accession>A0A5P2D3I8</accession>
<organism evidence="4 5">
    <name type="scientific">Streptomyces venezuelae</name>
    <dbReference type="NCBI Taxonomy" id="54571"/>
    <lineage>
        <taxon>Bacteria</taxon>
        <taxon>Bacillati</taxon>
        <taxon>Actinomycetota</taxon>
        <taxon>Actinomycetes</taxon>
        <taxon>Kitasatosporales</taxon>
        <taxon>Streptomycetaceae</taxon>
        <taxon>Streptomyces</taxon>
    </lineage>
</organism>